<proteinExistence type="predicted"/>
<keyword evidence="3" id="KW-1185">Reference proteome</keyword>
<evidence type="ECO:0000313" key="2">
    <source>
        <dbReference type="EMBL" id="MBL0373517.1"/>
    </source>
</evidence>
<accession>A0A936YRR2</accession>
<feature type="transmembrane region" description="Helical" evidence="1">
    <location>
        <begin position="26"/>
        <end position="46"/>
    </location>
</feature>
<feature type="transmembrane region" description="Helical" evidence="1">
    <location>
        <begin position="247"/>
        <end position="266"/>
    </location>
</feature>
<organism evidence="2 3">
    <name type="scientific">Rhizobium setariae</name>
    <dbReference type="NCBI Taxonomy" id="2801340"/>
    <lineage>
        <taxon>Bacteria</taxon>
        <taxon>Pseudomonadati</taxon>
        <taxon>Pseudomonadota</taxon>
        <taxon>Alphaproteobacteria</taxon>
        <taxon>Hyphomicrobiales</taxon>
        <taxon>Rhizobiaceae</taxon>
        <taxon>Rhizobium/Agrobacterium group</taxon>
        <taxon>Rhizobium</taxon>
    </lineage>
</organism>
<feature type="transmembrane region" description="Helical" evidence="1">
    <location>
        <begin position="344"/>
        <end position="375"/>
    </location>
</feature>
<feature type="transmembrane region" description="Helical" evidence="1">
    <location>
        <begin position="178"/>
        <end position="197"/>
    </location>
</feature>
<feature type="transmembrane region" description="Helical" evidence="1">
    <location>
        <begin position="209"/>
        <end position="241"/>
    </location>
</feature>
<comment type="caution">
    <text evidence="2">The sequence shown here is derived from an EMBL/GenBank/DDBJ whole genome shotgun (WGS) entry which is preliminary data.</text>
</comment>
<gene>
    <name evidence="2" type="ORF">JJB09_15920</name>
</gene>
<reference evidence="2" key="1">
    <citation type="submission" date="2021-01" db="EMBL/GenBank/DDBJ databases">
        <title>Rhizobium sp. strain KVB221 16S ribosomal RNA gene Genome sequencing and assembly.</title>
        <authorList>
            <person name="Kang M."/>
        </authorList>
    </citation>
    <scope>NUCLEOTIDE SEQUENCE</scope>
    <source>
        <strain evidence="2">KVB221</strain>
    </source>
</reference>
<feature type="transmembrane region" description="Helical" evidence="1">
    <location>
        <begin position="309"/>
        <end position="332"/>
    </location>
</feature>
<feature type="transmembrane region" description="Helical" evidence="1">
    <location>
        <begin position="55"/>
        <end position="73"/>
    </location>
</feature>
<dbReference type="EMBL" id="JAEQNC010000008">
    <property type="protein sequence ID" value="MBL0373517.1"/>
    <property type="molecule type" value="Genomic_DNA"/>
</dbReference>
<sequence>MCAMALAAVLYNGGLSIINAHVMPMAFAHVAVTEIAVLAAALLYVLNRGIYREDIIVVIFVIFNLLIASYVSVINKTVFVDFFRNTLIICCFGLLGTYANKQTIIITFRVACLLVLGVLIVETWWTKIFEDLFEPANYFRNTRGLEQISFGGSKLFQNSIKIPGRFSFNIADHRTSSLFVEQVSLANFSGVLLVFLISMFKETRIFDRVLFMFTIALILVTNDSRTMLMFASMCYVGYFVFPRLDKSLSLLIMPLVVIAGFLVYIVSPEAVGDDLDGRVVLTVKKIIELDFPAILGLGIPSIAELMDSGYVYVVVASTIFGFTALWLFVCFFPVGRTPAQRRCAYSLSIFFFMNMMIGGTAVFSIKIAGLLWLLVGYMNVSDGGRPPQIRR</sequence>
<evidence type="ECO:0000256" key="1">
    <source>
        <dbReference type="SAM" id="Phobius"/>
    </source>
</evidence>
<feature type="transmembrane region" description="Helical" evidence="1">
    <location>
        <begin position="79"/>
        <end position="99"/>
    </location>
</feature>
<keyword evidence="1" id="KW-0472">Membrane</keyword>
<dbReference type="AlphaFoldDB" id="A0A936YRR2"/>
<name>A0A936YRR2_9HYPH</name>
<evidence type="ECO:0000313" key="3">
    <source>
        <dbReference type="Proteomes" id="UP000633219"/>
    </source>
</evidence>
<keyword evidence="1" id="KW-0812">Transmembrane</keyword>
<evidence type="ECO:0008006" key="4">
    <source>
        <dbReference type="Google" id="ProtNLM"/>
    </source>
</evidence>
<keyword evidence="1" id="KW-1133">Transmembrane helix</keyword>
<feature type="transmembrane region" description="Helical" evidence="1">
    <location>
        <begin position="106"/>
        <end position="125"/>
    </location>
</feature>
<dbReference type="Proteomes" id="UP000633219">
    <property type="component" value="Unassembled WGS sequence"/>
</dbReference>
<protein>
    <recommendedName>
        <fullName evidence="4">Polymerase</fullName>
    </recommendedName>
</protein>